<name>A0A3P3WE22_9FLAO</name>
<protein>
    <submittedName>
        <fullName evidence="2">DUF2007 domain-containing protein</fullName>
    </submittedName>
</protein>
<dbReference type="Proteomes" id="UP000275719">
    <property type="component" value="Unassembled WGS sequence"/>
</dbReference>
<comment type="caution">
    <text evidence="2">The sequence shown here is derived from an EMBL/GenBank/DDBJ whole genome shotgun (WGS) entry which is preliminary data.</text>
</comment>
<evidence type="ECO:0000259" key="1">
    <source>
        <dbReference type="Pfam" id="PF09413"/>
    </source>
</evidence>
<dbReference type="EMBL" id="RQVQ01000004">
    <property type="protein sequence ID" value="RRJ92617.1"/>
    <property type="molecule type" value="Genomic_DNA"/>
</dbReference>
<dbReference type="RefSeq" id="WP_125016959.1">
    <property type="nucleotide sequence ID" value="NZ_RQVQ01000004.1"/>
</dbReference>
<proteinExistence type="predicted"/>
<dbReference type="InterPro" id="IPR018551">
    <property type="entry name" value="DUF2007"/>
</dbReference>
<evidence type="ECO:0000313" key="2">
    <source>
        <dbReference type="EMBL" id="RRJ92617.1"/>
    </source>
</evidence>
<sequence>MENHVELFVGTPTTALAVKNILEQNNIEFVERNDINSAIAAGFGMADKATHIFVEQDVLEAAKELLAKNDLYND</sequence>
<accession>A0A3P3WE22</accession>
<organism evidence="2 3">
    <name type="scientific">Paenimyroides tangerinum</name>
    <dbReference type="NCBI Taxonomy" id="2488728"/>
    <lineage>
        <taxon>Bacteria</taxon>
        <taxon>Pseudomonadati</taxon>
        <taxon>Bacteroidota</taxon>
        <taxon>Flavobacteriia</taxon>
        <taxon>Flavobacteriales</taxon>
        <taxon>Flavobacteriaceae</taxon>
        <taxon>Paenimyroides</taxon>
    </lineage>
</organism>
<keyword evidence="3" id="KW-1185">Reference proteome</keyword>
<evidence type="ECO:0000313" key="3">
    <source>
        <dbReference type="Proteomes" id="UP000275719"/>
    </source>
</evidence>
<reference evidence="2 3" key="1">
    <citation type="submission" date="2018-11" db="EMBL/GenBank/DDBJ databases">
        <title>Flavobacterium sp. nov., YIM 102701-2 draft genome.</title>
        <authorList>
            <person name="Li G."/>
            <person name="Jiang Y."/>
        </authorList>
    </citation>
    <scope>NUCLEOTIDE SEQUENCE [LARGE SCALE GENOMIC DNA]</scope>
    <source>
        <strain evidence="2 3">YIM 102701-2</strain>
    </source>
</reference>
<dbReference type="OrthoDB" id="1372890at2"/>
<feature type="domain" description="DUF2007" evidence="1">
    <location>
        <begin position="10"/>
        <end position="68"/>
    </location>
</feature>
<dbReference type="Pfam" id="PF09413">
    <property type="entry name" value="DUF2007"/>
    <property type="match status" value="1"/>
</dbReference>
<dbReference type="AlphaFoldDB" id="A0A3P3WE22"/>
<gene>
    <name evidence="2" type="ORF">EG240_02175</name>
</gene>